<gene>
    <name evidence="3" type="ORF">KDAU_33400</name>
</gene>
<sequence length="344" mass="37480">MKYQRVMLTKRGGLEALQVREEELPEPRPDEARIKILAAGVAFADVLMRHGKYPGRPRFPFTPGYDLVGVVEKCGAQARTYGVGTMVAALPRFGAYSQYICLPEQELVPVPAGIDPAEGVCLVLNYLTAYQMLHRLAHVKASQRVLVYGAAGGVGTALLQLGKLAGLEMYGTASPPKHEIVTRLGAIPIDYIHEDVVARVRSLTDGGVDAVFDPIGGSHLQQSFRVLRPGGTLVAYGFSSTLGGLPMALTLLIMVLQLAFWSLFPRGRRVTFYSVVGFQGFKDNHPDWFREDLRTLFNLLAAGQLKPLIAARLPLSGVAQAHELIEKARVQGKVVLIPSQRSPV</sequence>
<dbReference type="InterPro" id="IPR051397">
    <property type="entry name" value="Zn-ADH-like_protein"/>
</dbReference>
<dbReference type="InterPro" id="IPR013154">
    <property type="entry name" value="ADH-like_N"/>
</dbReference>
<evidence type="ECO:0000256" key="1">
    <source>
        <dbReference type="SAM" id="Phobius"/>
    </source>
</evidence>
<dbReference type="RefSeq" id="WP_126596998.1">
    <property type="nucleotide sequence ID" value="NZ_BIFQ01000001.1"/>
</dbReference>
<feature type="transmembrane region" description="Helical" evidence="1">
    <location>
        <begin position="245"/>
        <end position="264"/>
    </location>
</feature>
<keyword evidence="4" id="KW-1185">Reference proteome</keyword>
<dbReference type="InterPro" id="IPR011032">
    <property type="entry name" value="GroES-like_sf"/>
</dbReference>
<dbReference type="InterPro" id="IPR020843">
    <property type="entry name" value="ER"/>
</dbReference>
<evidence type="ECO:0000313" key="3">
    <source>
        <dbReference type="EMBL" id="GCE06011.1"/>
    </source>
</evidence>
<dbReference type="PANTHER" id="PTHR43677:SF4">
    <property type="entry name" value="QUINONE OXIDOREDUCTASE-LIKE PROTEIN 2"/>
    <property type="match status" value="1"/>
</dbReference>
<dbReference type="OrthoDB" id="9792162at2"/>
<dbReference type="SUPFAM" id="SSF50129">
    <property type="entry name" value="GroES-like"/>
    <property type="match status" value="1"/>
</dbReference>
<feature type="transmembrane region" description="Helical" evidence="1">
    <location>
        <begin position="145"/>
        <end position="162"/>
    </location>
</feature>
<evidence type="ECO:0000313" key="4">
    <source>
        <dbReference type="Proteomes" id="UP000287224"/>
    </source>
</evidence>
<dbReference type="SMART" id="SM00829">
    <property type="entry name" value="PKS_ER"/>
    <property type="match status" value="1"/>
</dbReference>
<dbReference type="InterPro" id="IPR002364">
    <property type="entry name" value="Quin_OxRdtase/zeta-crystal_CS"/>
</dbReference>
<keyword evidence="1" id="KW-0812">Transmembrane</keyword>
<reference evidence="4" key="1">
    <citation type="submission" date="2018-12" db="EMBL/GenBank/DDBJ databases">
        <title>Tengunoibacter tsumagoiensis gen. nov., sp. nov., Dictyobacter kobayashii sp. nov., D. alpinus sp. nov., and D. joshuensis sp. nov. and description of Dictyobacteraceae fam. nov. within the order Ktedonobacterales isolated from Tengu-no-mugimeshi.</title>
        <authorList>
            <person name="Wang C.M."/>
            <person name="Zheng Y."/>
            <person name="Sakai Y."/>
            <person name="Toyoda A."/>
            <person name="Minakuchi Y."/>
            <person name="Abe K."/>
            <person name="Yokota A."/>
            <person name="Yabe S."/>
        </authorList>
    </citation>
    <scope>NUCLEOTIDE SEQUENCE [LARGE SCALE GENOMIC DNA]</scope>
    <source>
        <strain evidence="4">S-27</strain>
    </source>
</reference>
<dbReference type="PROSITE" id="PS01162">
    <property type="entry name" value="QOR_ZETA_CRYSTAL"/>
    <property type="match status" value="1"/>
</dbReference>
<proteinExistence type="predicted"/>
<keyword evidence="1" id="KW-1133">Transmembrane helix</keyword>
<protein>
    <submittedName>
        <fullName evidence="3">NADPH:quinone reductase</fullName>
    </submittedName>
</protein>
<keyword evidence="1" id="KW-0472">Membrane</keyword>
<name>A0A401ZGK2_9CHLR</name>
<comment type="caution">
    <text evidence="3">The sequence shown here is derived from an EMBL/GenBank/DDBJ whole genome shotgun (WGS) entry which is preliminary data.</text>
</comment>
<dbReference type="Pfam" id="PF13602">
    <property type="entry name" value="ADH_zinc_N_2"/>
    <property type="match status" value="1"/>
</dbReference>
<dbReference type="Gene3D" id="3.40.50.720">
    <property type="entry name" value="NAD(P)-binding Rossmann-like Domain"/>
    <property type="match status" value="1"/>
</dbReference>
<dbReference type="Pfam" id="PF08240">
    <property type="entry name" value="ADH_N"/>
    <property type="match status" value="1"/>
</dbReference>
<dbReference type="PANTHER" id="PTHR43677">
    <property type="entry name" value="SHORT-CHAIN DEHYDROGENASE/REDUCTASE"/>
    <property type="match status" value="1"/>
</dbReference>
<dbReference type="AlphaFoldDB" id="A0A401ZGK2"/>
<dbReference type="InterPro" id="IPR036291">
    <property type="entry name" value="NAD(P)-bd_dom_sf"/>
</dbReference>
<dbReference type="EMBL" id="BIFQ01000001">
    <property type="protein sequence ID" value="GCE06011.1"/>
    <property type="molecule type" value="Genomic_DNA"/>
</dbReference>
<feature type="domain" description="Enoyl reductase (ER)" evidence="2">
    <location>
        <begin position="12"/>
        <end position="336"/>
    </location>
</feature>
<dbReference type="Proteomes" id="UP000287224">
    <property type="component" value="Unassembled WGS sequence"/>
</dbReference>
<organism evidence="3 4">
    <name type="scientific">Dictyobacter aurantiacus</name>
    <dbReference type="NCBI Taxonomy" id="1936993"/>
    <lineage>
        <taxon>Bacteria</taxon>
        <taxon>Bacillati</taxon>
        <taxon>Chloroflexota</taxon>
        <taxon>Ktedonobacteria</taxon>
        <taxon>Ktedonobacterales</taxon>
        <taxon>Dictyobacteraceae</taxon>
        <taxon>Dictyobacter</taxon>
    </lineage>
</organism>
<dbReference type="CDD" id="cd08273">
    <property type="entry name" value="MDR8"/>
    <property type="match status" value="1"/>
</dbReference>
<dbReference type="GO" id="GO:0016491">
    <property type="term" value="F:oxidoreductase activity"/>
    <property type="evidence" value="ECO:0007669"/>
    <property type="project" value="InterPro"/>
</dbReference>
<dbReference type="GO" id="GO:0008270">
    <property type="term" value="F:zinc ion binding"/>
    <property type="evidence" value="ECO:0007669"/>
    <property type="project" value="InterPro"/>
</dbReference>
<evidence type="ECO:0000259" key="2">
    <source>
        <dbReference type="SMART" id="SM00829"/>
    </source>
</evidence>
<accession>A0A401ZGK2</accession>
<dbReference type="SUPFAM" id="SSF51735">
    <property type="entry name" value="NAD(P)-binding Rossmann-fold domains"/>
    <property type="match status" value="1"/>
</dbReference>
<dbReference type="Gene3D" id="3.90.180.10">
    <property type="entry name" value="Medium-chain alcohol dehydrogenases, catalytic domain"/>
    <property type="match status" value="1"/>
</dbReference>